<dbReference type="Proteomes" id="UP000037035">
    <property type="component" value="Unassembled WGS sequence"/>
</dbReference>
<keyword evidence="3" id="KW-1185">Reference proteome</keyword>
<name>A0A0L6VTB7_9BASI</name>
<sequence length="362" mass="42014">MRSRIEEPGKVIPTVEVSVVFFFFCLFLHFVDFLVSFQGFIGLVDGGRGLEWIEWGKWALLPTDSCTADSNFGLKIIQKTPILNFRNFMGVFQPIPGSCDPKAQLINIEKMDSIAQITPGMSGTAITHIPCIRRYHQSAYPFFPDFIFLYLIPPVYTYTQQAYPNVCCTILLVHLVAKFPHLLLCYEKITWLIIETIVMKKKKINDQFKFEMILKTNQHISSSTVSLKKYSVSHLNSFNIYLLFLCFDATLIFPNVLFYKNYITCFFLLILFFFISRNLRMGHPSYKKLYIFAVYLILKKKKTPQNNGFEQVHLVIPCPTYVFCPLSLPFFSTQLILHFPPQNILSLSLFISKYSHIRGYLI</sequence>
<evidence type="ECO:0000313" key="2">
    <source>
        <dbReference type="EMBL" id="KNZ63951.1"/>
    </source>
</evidence>
<organism evidence="2 3">
    <name type="scientific">Puccinia sorghi</name>
    <dbReference type="NCBI Taxonomy" id="27349"/>
    <lineage>
        <taxon>Eukaryota</taxon>
        <taxon>Fungi</taxon>
        <taxon>Dikarya</taxon>
        <taxon>Basidiomycota</taxon>
        <taxon>Pucciniomycotina</taxon>
        <taxon>Pucciniomycetes</taxon>
        <taxon>Pucciniales</taxon>
        <taxon>Pucciniaceae</taxon>
        <taxon>Puccinia</taxon>
    </lineage>
</organism>
<keyword evidence="1" id="KW-0812">Transmembrane</keyword>
<feature type="transmembrane region" description="Helical" evidence="1">
    <location>
        <begin position="261"/>
        <end position="279"/>
    </location>
</feature>
<dbReference type="VEuPathDB" id="FungiDB:VP01_1080g5"/>
<evidence type="ECO:0000256" key="1">
    <source>
        <dbReference type="SAM" id="Phobius"/>
    </source>
</evidence>
<proteinExistence type="predicted"/>
<feature type="transmembrane region" description="Helical" evidence="1">
    <location>
        <begin position="20"/>
        <end position="44"/>
    </location>
</feature>
<keyword evidence="1" id="KW-0472">Membrane</keyword>
<protein>
    <submittedName>
        <fullName evidence="2">Uncharacterized protein</fullName>
    </submittedName>
</protein>
<dbReference type="EMBL" id="LAVV01000899">
    <property type="protein sequence ID" value="KNZ63951.1"/>
    <property type="molecule type" value="Genomic_DNA"/>
</dbReference>
<comment type="caution">
    <text evidence="2">The sequence shown here is derived from an EMBL/GenBank/DDBJ whole genome shotgun (WGS) entry which is preliminary data.</text>
</comment>
<dbReference type="AlphaFoldDB" id="A0A0L6VTB7"/>
<gene>
    <name evidence="2" type="ORF">VP01_1080g5</name>
</gene>
<accession>A0A0L6VTB7</accession>
<reference evidence="2 3" key="1">
    <citation type="submission" date="2015-08" db="EMBL/GenBank/DDBJ databases">
        <title>Next Generation Sequencing and Analysis of the Genome of Puccinia sorghi L Schw, the Causal Agent of Maize Common Rust.</title>
        <authorList>
            <person name="Rochi L."/>
            <person name="Burguener G."/>
            <person name="Darino M."/>
            <person name="Turjanski A."/>
            <person name="Kreff E."/>
            <person name="Dieguez M.J."/>
            <person name="Sacco F."/>
        </authorList>
    </citation>
    <scope>NUCLEOTIDE SEQUENCE [LARGE SCALE GENOMIC DNA]</scope>
    <source>
        <strain evidence="2 3">RO10H11247</strain>
    </source>
</reference>
<keyword evidence="1" id="KW-1133">Transmembrane helix</keyword>
<evidence type="ECO:0000313" key="3">
    <source>
        <dbReference type="Proteomes" id="UP000037035"/>
    </source>
</evidence>